<name>S8DHH8_FOMSC</name>
<evidence type="ECO:0000259" key="2">
    <source>
        <dbReference type="Pfam" id="PF20231"/>
    </source>
</evidence>
<dbReference type="OrthoDB" id="3207600at2759"/>
<protein>
    <recommendedName>
        <fullName evidence="2">DUF6589 domain-containing protein</fullName>
    </recommendedName>
</protein>
<dbReference type="InParanoid" id="S8DHH8"/>
<dbReference type="EMBL" id="KE504600">
    <property type="protein sequence ID" value="EPS92437.1"/>
    <property type="molecule type" value="Genomic_DNA"/>
</dbReference>
<feature type="non-terminal residue" evidence="3">
    <location>
        <position position="1"/>
    </location>
</feature>
<reference evidence="3 4" key="1">
    <citation type="journal article" date="2012" name="Science">
        <title>The Paleozoic origin of enzymatic lignin decomposition reconstructed from 31 fungal genomes.</title>
        <authorList>
            <person name="Floudas D."/>
            <person name="Binder M."/>
            <person name="Riley R."/>
            <person name="Barry K."/>
            <person name="Blanchette R.A."/>
            <person name="Henrissat B."/>
            <person name="Martinez A.T."/>
            <person name="Otillar R."/>
            <person name="Spatafora J.W."/>
            <person name="Yadav J.S."/>
            <person name="Aerts A."/>
            <person name="Benoit I."/>
            <person name="Boyd A."/>
            <person name="Carlson A."/>
            <person name="Copeland A."/>
            <person name="Coutinho P.M."/>
            <person name="de Vries R.P."/>
            <person name="Ferreira P."/>
            <person name="Findley K."/>
            <person name="Foster B."/>
            <person name="Gaskell J."/>
            <person name="Glotzer D."/>
            <person name="Gorecki P."/>
            <person name="Heitman J."/>
            <person name="Hesse C."/>
            <person name="Hori C."/>
            <person name="Igarashi K."/>
            <person name="Jurgens J.A."/>
            <person name="Kallen N."/>
            <person name="Kersten P."/>
            <person name="Kohler A."/>
            <person name="Kuees U."/>
            <person name="Kumar T.K.A."/>
            <person name="Kuo A."/>
            <person name="LaButti K."/>
            <person name="Larrondo L.F."/>
            <person name="Lindquist E."/>
            <person name="Ling A."/>
            <person name="Lombard V."/>
            <person name="Lucas S."/>
            <person name="Lundell T."/>
            <person name="Martin R."/>
            <person name="McLaughlin D.J."/>
            <person name="Morgenstern I."/>
            <person name="Morin E."/>
            <person name="Murat C."/>
            <person name="Nagy L.G."/>
            <person name="Nolan M."/>
            <person name="Ohm R.A."/>
            <person name="Patyshakuliyeva A."/>
            <person name="Rokas A."/>
            <person name="Ruiz-Duenas F.J."/>
            <person name="Sabat G."/>
            <person name="Salamov A."/>
            <person name="Samejima M."/>
            <person name="Schmutz J."/>
            <person name="Slot J.C."/>
            <person name="St John F."/>
            <person name="Stenlid J."/>
            <person name="Sun H."/>
            <person name="Sun S."/>
            <person name="Syed K."/>
            <person name="Tsang A."/>
            <person name="Wiebenga A."/>
            <person name="Young D."/>
            <person name="Pisabarro A."/>
            <person name="Eastwood D.C."/>
            <person name="Martin F."/>
            <person name="Cullen D."/>
            <person name="Grigoriev I.V."/>
            <person name="Hibbett D.S."/>
        </authorList>
    </citation>
    <scope>NUCLEOTIDE SEQUENCE</scope>
    <source>
        <strain evidence="4">FP-58527</strain>
    </source>
</reference>
<dbReference type="Pfam" id="PF20231">
    <property type="entry name" value="DUF6589"/>
    <property type="match status" value="1"/>
</dbReference>
<feature type="domain" description="DUF6589" evidence="2">
    <location>
        <begin position="6"/>
        <end position="195"/>
    </location>
</feature>
<sequence length="326" mass="37220">ISLRFDSSKDLRQWNPQWDEFETVVTKIVSDFTSTRAAQEAMVTGDEVFAHAIYFLRDALIFREFSEAIQDADVGRMWLVYDCWVFMMRGAGCHNYGNEILEMKASFTHIFPPLLREIIERTWLVNRWGKKGRSIPTDLYLEHNNGFLKNMFTAAGSNASMEYIQNKSSACVEILRSLSHDVATYFQVTDPHRSHRDVNIEGDLEALLIDLKEQNVHSCKGERRVPPPRIKRRRGTRQVRKTKVTSGVHDVLTQGRKALSSGGLFAKWLARTLDDDADNENDGIMDETLDTGTAFDAPDGTMDVDAEDDAEYDPVEETDQDDRQDV</sequence>
<accession>S8DHH8</accession>
<feature type="region of interest" description="Disordered" evidence="1">
    <location>
        <begin position="276"/>
        <end position="326"/>
    </location>
</feature>
<dbReference type="Proteomes" id="UP000015241">
    <property type="component" value="Unassembled WGS sequence"/>
</dbReference>
<dbReference type="STRING" id="743788.S8DHH8"/>
<feature type="compositionally biased region" description="Acidic residues" evidence="1">
    <location>
        <begin position="276"/>
        <end position="289"/>
    </location>
</feature>
<organism evidence="3 4">
    <name type="scientific">Fomitopsis schrenkii</name>
    <name type="common">Brown rot fungus</name>
    <dbReference type="NCBI Taxonomy" id="2126942"/>
    <lineage>
        <taxon>Eukaryota</taxon>
        <taxon>Fungi</taxon>
        <taxon>Dikarya</taxon>
        <taxon>Basidiomycota</taxon>
        <taxon>Agaricomycotina</taxon>
        <taxon>Agaricomycetes</taxon>
        <taxon>Polyporales</taxon>
        <taxon>Fomitopsis</taxon>
    </lineage>
</organism>
<dbReference type="HOGENOM" id="CLU_854050_0_0_1"/>
<feature type="compositionally biased region" description="Basic residues" evidence="1">
    <location>
        <begin position="229"/>
        <end position="243"/>
    </location>
</feature>
<dbReference type="AlphaFoldDB" id="S8DHH8"/>
<evidence type="ECO:0000313" key="4">
    <source>
        <dbReference type="Proteomes" id="UP000015241"/>
    </source>
</evidence>
<evidence type="ECO:0000256" key="1">
    <source>
        <dbReference type="SAM" id="MobiDB-lite"/>
    </source>
</evidence>
<proteinExistence type="predicted"/>
<evidence type="ECO:0000313" key="3">
    <source>
        <dbReference type="EMBL" id="EPS92437.1"/>
    </source>
</evidence>
<feature type="compositionally biased region" description="Acidic residues" evidence="1">
    <location>
        <begin position="302"/>
        <end position="320"/>
    </location>
</feature>
<dbReference type="InterPro" id="IPR046496">
    <property type="entry name" value="DUF6589"/>
</dbReference>
<gene>
    <name evidence="3" type="ORF">FOMPIDRAFT_1021037</name>
</gene>
<feature type="region of interest" description="Disordered" evidence="1">
    <location>
        <begin position="218"/>
        <end position="245"/>
    </location>
</feature>
<keyword evidence="4" id="KW-1185">Reference proteome</keyword>